<reference evidence="1" key="2">
    <citation type="submission" date="2020-09" db="EMBL/GenBank/DDBJ databases">
        <authorList>
            <person name="Sun Q."/>
            <person name="Kim S."/>
        </authorList>
    </citation>
    <scope>NUCLEOTIDE SEQUENCE</scope>
    <source>
        <strain evidence="1">KCTC 12870</strain>
    </source>
</reference>
<proteinExistence type="predicted"/>
<organism evidence="1 2">
    <name type="scientific">Cerasicoccus arenae</name>
    <dbReference type="NCBI Taxonomy" id="424488"/>
    <lineage>
        <taxon>Bacteria</taxon>
        <taxon>Pseudomonadati</taxon>
        <taxon>Verrucomicrobiota</taxon>
        <taxon>Opitutia</taxon>
        <taxon>Puniceicoccales</taxon>
        <taxon>Cerasicoccaceae</taxon>
        <taxon>Cerasicoccus</taxon>
    </lineage>
</organism>
<protein>
    <submittedName>
        <fullName evidence="1">Uncharacterized protein</fullName>
    </submittedName>
</protein>
<comment type="caution">
    <text evidence="1">The sequence shown here is derived from an EMBL/GenBank/DDBJ whole genome shotgun (WGS) entry which is preliminary data.</text>
</comment>
<accession>A0A8J3DGX2</accession>
<name>A0A8J3DGX2_9BACT</name>
<gene>
    <name evidence="1" type="ORF">GCM10007047_12030</name>
</gene>
<evidence type="ECO:0000313" key="2">
    <source>
        <dbReference type="Proteomes" id="UP000642829"/>
    </source>
</evidence>
<evidence type="ECO:0000313" key="1">
    <source>
        <dbReference type="EMBL" id="GHB97753.1"/>
    </source>
</evidence>
<reference evidence="1" key="1">
    <citation type="journal article" date="2014" name="Int. J. Syst. Evol. Microbiol.">
        <title>Complete genome sequence of Corynebacterium casei LMG S-19264T (=DSM 44701T), isolated from a smear-ripened cheese.</title>
        <authorList>
            <consortium name="US DOE Joint Genome Institute (JGI-PGF)"/>
            <person name="Walter F."/>
            <person name="Albersmeier A."/>
            <person name="Kalinowski J."/>
            <person name="Ruckert C."/>
        </authorList>
    </citation>
    <scope>NUCLEOTIDE SEQUENCE</scope>
    <source>
        <strain evidence="1">KCTC 12870</strain>
    </source>
</reference>
<sequence>MEVVMVLGMIALLAGIVTSLSLESLIGNNGSKPAYEVFREAAHEGRIQAINRAEIIYMTFNPETQTFLLSAKGAVSEEEIDGEPIVNRYGYFEDDPEEEAPVKDVARTDFPIFEDELEVEFRGVQAETDGPSAFSNEFTQDPLPHLIFHPSGVCSPAIVVMRYQNGDELTLTMDAFSNGPQLSRQERVSF</sequence>
<keyword evidence="2" id="KW-1185">Reference proteome</keyword>
<dbReference type="EMBL" id="BMXG01000006">
    <property type="protein sequence ID" value="GHB97753.1"/>
    <property type="molecule type" value="Genomic_DNA"/>
</dbReference>
<dbReference type="Proteomes" id="UP000642829">
    <property type="component" value="Unassembled WGS sequence"/>
</dbReference>
<dbReference type="AlphaFoldDB" id="A0A8J3DGX2"/>